<feature type="short sequence motif" description="Important for interaction with partner proteins" evidence="2">
    <location>
        <begin position="146"/>
        <end position="151"/>
    </location>
</feature>
<evidence type="ECO:0000313" key="5">
    <source>
        <dbReference type="EMBL" id="AIH04408.1"/>
    </source>
</evidence>
<evidence type="ECO:0000256" key="1">
    <source>
        <dbReference type="ARBA" id="ARBA00023125"/>
    </source>
</evidence>
<dbReference type="InterPro" id="IPR012340">
    <property type="entry name" value="NA-bd_OB-fold"/>
</dbReference>
<dbReference type="RefSeq" id="WP_038062446.1">
    <property type="nucleotide sequence ID" value="NZ_CP008796.1"/>
</dbReference>
<dbReference type="Gene3D" id="2.40.50.140">
    <property type="entry name" value="Nucleic acid-binding proteins"/>
    <property type="match status" value="1"/>
</dbReference>
<dbReference type="EMBL" id="CP008796">
    <property type="protein sequence ID" value="AIH04408.1"/>
    <property type="molecule type" value="Genomic_DNA"/>
</dbReference>
<protein>
    <recommendedName>
        <fullName evidence="2 3">Single-stranded DNA-binding protein</fullName>
        <shortName evidence="2">SSB</shortName>
    </recommendedName>
</protein>
<dbReference type="PANTHER" id="PTHR10302:SF27">
    <property type="entry name" value="SINGLE-STRANDED DNA-BINDING PROTEIN"/>
    <property type="match status" value="1"/>
</dbReference>
<dbReference type="eggNOG" id="COG0629">
    <property type="taxonomic scope" value="Bacteria"/>
</dbReference>
<keyword evidence="2" id="KW-0227">DNA damage</keyword>
<dbReference type="InterPro" id="IPR000424">
    <property type="entry name" value="Primosome_PriB/ssb"/>
</dbReference>
<keyword evidence="1 2" id="KW-0238">DNA-binding</keyword>
<dbReference type="Pfam" id="PF00436">
    <property type="entry name" value="SSB"/>
    <property type="match status" value="1"/>
</dbReference>
<dbReference type="PaxDb" id="289377-HL41_06560"/>
<dbReference type="GO" id="GO:0006310">
    <property type="term" value="P:DNA recombination"/>
    <property type="evidence" value="ECO:0007669"/>
    <property type="project" value="UniProtKB-UniRule"/>
</dbReference>
<dbReference type="InterPro" id="IPR011344">
    <property type="entry name" value="ssDNA-bd"/>
</dbReference>
<dbReference type="KEGG" id="tcm:HL41_06560"/>
<reference evidence="5 6" key="1">
    <citation type="journal article" date="2015" name="Genome Announc.">
        <title>Genome Sequence of a Sulfate-Reducing Thermophilic Bacterium, Thermodesulfobacterium commune DSM 2178T (Phylum Thermodesulfobacteria).</title>
        <authorList>
            <person name="Bhatnagar S."/>
            <person name="Badger J.H."/>
            <person name="Madupu R."/>
            <person name="Khouri H.M."/>
            <person name="O'Connor E.M."/>
            <person name="Robb F.T."/>
            <person name="Ward N.L."/>
            <person name="Eisen J.A."/>
        </authorList>
    </citation>
    <scope>NUCLEOTIDE SEQUENCE [LARGE SCALE GENOMIC DNA]</scope>
    <source>
        <strain evidence="5 6">DSM 2178</strain>
    </source>
</reference>
<dbReference type="SUPFAM" id="SSF50249">
    <property type="entry name" value="Nucleic acid-binding proteins"/>
    <property type="match status" value="1"/>
</dbReference>
<dbReference type="GO" id="GO:0006260">
    <property type="term" value="P:DNA replication"/>
    <property type="evidence" value="ECO:0007669"/>
    <property type="project" value="UniProtKB-UniRule"/>
</dbReference>
<accession>A0A075WVB3</accession>
<dbReference type="HOGENOM" id="CLU_078758_0_2_0"/>
<proteinExistence type="inferred from homology"/>
<evidence type="ECO:0000256" key="4">
    <source>
        <dbReference type="SAM" id="MobiDB-lite"/>
    </source>
</evidence>
<organism evidence="5 6">
    <name type="scientific">Thermodesulfobacterium commune DSM 2178</name>
    <dbReference type="NCBI Taxonomy" id="289377"/>
    <lineage>
        <taxon>Bacteria</taxon>
        <taxon>Pseudomonadati</taxon>
        <taxon>Thermodesulfobacteriota</taxon>
        <taxon>Thermodesulfobacteria</taxon>
        <taxon>Thermodesulfobacteriales</taxon>
        <taxon>Thermodesulfobacteriaceae</taxon>
        <taxon>Thermodesulfobacterium</taxon>
    </lineage>
</organism>
<dbReference type="PIRSF" id="PIRSF002070">
    <property type="entry name" value="SSB"/>
    <property type="match status" value="1"/>
</dbReference>
<sequence>MSINKVILIGRLGADPEIRYTIDGKPVVSFRLATNEVIVRNGEKEVLTEWHRVVAFGRLAEICGEYLSKGSQVYIEGKLRTRKFEDKQGMQRYVTEIVAQNMQILDKKSSTSNDSAKSYHMETSPKISKKSVDLELEALEEPLIDEDDIPF</sequence>
<evidence type="ECO:0000256" key="2">
    <source>
        <dbReference type="HAMAP-Rule" id="MF_00984"/>
    </source>
</evidence>
<gene>
    <name evidence="5" type="ORF">HL41_06560</name>
</gene>
<comment type="subunit">
    <text evidence="2">Homotetramer.</text>
</comment>
<keyword evidence="2" id="KW-0234">DNA repair</keyword>
<dbReference type="PROSITE" id="PS50935">
    <property type="entry name" value="SSB"/>
    <property type="match status" value="1"/>
</dbReference>
<dbReference type="NCBIfam" id="TIGR00621">
    <property type="entry name" value="ssb"/>
    <property type="match status" value="1"/>
</dbReference>
<dbReference type="GO" id="GO:0006281">
    <property type="term" value="P:DNA repair"/>
    <property type="evidence" value="ECO:0007669"/>
    <property type="project" value="UniProtKB-UniRule"/>
</dbReference>
<evidence type="ECO:0000313" key="6">
    <source>
        <dbReference type="Proteomes" id="UP000028481"/>
    </source>
</evidence>
<dbReference type="OrthoDB" id="9809878at2"/>
<dbReference type="HAMAP" id="MF_00984">
    <property type="entry name" value="SSB"/>
    <property type="match status" value="1"/>
</dbReference>
<dbReference type="STRING" id="289377.HL41_06560"/>
<keyword evidence="6" id="KW-1185">Reference proteome</keyword>
<comment type="function">
    <text evidence="2">Plays an important role in DNA replication, recombination and repair. Binds to ssDNA and to an array of partner proteins to recruit them to their sites of action during DNA metabolism.</text>
</comment>
<keyword evidence="2" id="KW-0233">DNA recombination</keyword>
<dbReference type="PANTHER" id="PTHR10302">
    <property type="entry name" value="SINGLE-STRANDED DNA-BINDING PROTEIN"/>
    <property type="match status" value="1"/>
</dbReference>
<feature type="region of interest" description="Disordered" evidence="4">
    <location>
        <begin position="106"/>
        <end position="127"/>
    </location>
</feature>
<dbReference type="Proteomes" id="UP000028481">
    <property type="component" value="Chromosome"/>
</dbReference>
<evidence type="ECO:0000256" key="3">
    <source>
        <dbReference type="PIRNR" id="PIRNR002070"/>
    </source>
</evidence>
<keyword evidence="2" id="KW-0235">DNA replication</keyword>
<dbReference type="AlphaFoldDB" id="A0A075WVB3"/>
<dbReference type="GO" id="GO:0003697">
    <property type="term" value="F:single-stranded DNA binding"/>
    <property type="evidence" value="ECO:0007669"/>
    <property type="project" value="UniProtKB-UniRule"/>
</dbReference>
<name>A0A075WVB3_9BACT</name>
<dbReference type="GO" id="GO:0009295">
    <property type="term" value="C:nucleoid"/>
    <property type="evidence" value="ECO:0007669"/>
    <property type="project" value="TreeGrafter"/>
</dbReference>
<comment type="caution">
    <text evidence="2">Lacks conserved residue(s) required for the propagation of feature annotation.</text>
</comment>
<dbReference type="CDD" id="cd04496">
    <property type="entry name" value="SSB_OBF"/>
    <property type="match status" value="1"/>
</dbReference>